<proteinExistence type="predicted"/>
<dbReference type="AlphaFoldDB" id="A0A4R0HCB5"/>
<dbReference type="EMBL" id="SJJZ01000002">
    <property type="protein sequence ID" value="TCC08667.1"/>
    <property type="molecule type" value="Genomic_DNA"/>
</dbReference>
<feature type="chain" id="PRO_5039299517" evidence="6">
    <location>
        <begin position="25"/>
        <end position="440"/>
    </location>
</feature>
<dbReference type="PANTHER" id="PTHR43649">
    <property type="entry name" value="ARABINOSE-BINDING PROTEIN-RELATED"/>
    <property type="match status" value="1"/>
</dbReference>
<reference evidence="7 8" key="1">
    <citation type="submission" date="2019-02" db="EMBL/GenBank/DDBJ databases">
        <title>Kribbella capetownensis sp. nov. and Kribbella speibonae sp. nov., isolated from soil.</title>
        <authorList>
            <person name="Curtis S.M."/>
            <person name="Norton I."/>
            <person name="Everest G.J."/>
            <person name="Meyers P.R."/>
        </authorList>
    </citation>
    <scope>NUCLEOTIDE SEQUENCE [LARGE SCALE GENOMIC DNA]</scope>
    <source>
        <strain evidence="7 8">KCTC 29219</strain>
    </source>
</reference>
<accession>A0A4R0HCB5</accession>
<organism evidence="7 8">
    <name type="scientific">Kribbella soli</name>
    <dbReference type="NCBI Taxonomy" id="1124743"/>
    <lineage>
        <taxon>Bacteria</taxon>
        <taxon>Bacillati</taxon>
        <taxon>Actinomycetota</taxon>
        <taxon>Actinomycetes</taxon>
        <taxon>Propionibacteriales</taxon>
        <taxon>Kribbellaceae</taxon>
        <taxon>Kribbella</taxon>
    </lineage>
</organism>
<keyword evidence="1" id="KW-1003">Cell membrane</keyword>
<dbReference type="Gene3D" id="3.40.190.10">
    <property type="entry name" value="Periplasmic binding protein-like II"/>
    <property type="match status" value="2"/>
</dbReference>
<keyword evidence="4" id="KW-0564">Palmitate</keyword>
<comment type="caution">
    <text evidence="7">The sequence shown here is derived from an EMBL/GenBank/DDBJ whole genome shotgun (WGS) entry which is preliminary data.</text>
</comment>
<dbReference type="Pfam" id="PF01547">
    <property type="entry name" value="SBP_bac_1"/>
    <property type="match status" value="1"/>
</dbReference>
<dbReference type="Proteomes" id="UP000292346">
    <property type="component" value="Unassembled WGS sequence"/>
</dbReference>
<evidence type="ECO:0000256" key="6">
    <source>
        <dbReference type="SAM" id="SignalP"/>
    </source>
</evidence>
<keyword evidence="5" id="KW-0449">Lipoprotein</keyword>
<evidence type="ECO:0000313" key="8">
    <source>
        <dbReference type="Proteomes" id="UP000292346"/>
    </source>
</evidence>
<dbReference type="OrthoDB" id="2509690at2"/>
<evidence type="ECO:0000256" key="1">
    <source>
        <dbReference type="ARBA" id="ARBA00022475"/>
    </source>
</evidence>
<evidence type="ECO:0000256" key="2">
    <source>
        <dbReference type="ARBA" id="ARBA00022729"/>
    </source>
</evidence>
<dbReference type="InterPro" id="IPR050490">
    <property type="entry name" value="Bact_solute-bd_prot1"/>
</dbReference>
<evidence type="ECO:0000256" key="4">
    <source>
        <dbReference type="ARBA" id="ARBA00023139"/>
    </source>
</evidence>
<dbReference type="PANTHER" id="PTHR43649:SF33">
    <property type="entry name" value="POLYGALACTURONAN_RHAMNOGALACTURONAN-BINDING PROTEIN YTCQ"/>
    <property type="match status" value="1"/>
</dbReference>
<dbReference type="SUPFAM" id="SSF53850">
    <property type="entry name" value="Periplasmic binding protein-like II"/>
    <property type="match status" value="1"/>
</dbReference>
<keyword evidence="2 6" id="KW-0732">Signal</keyword>
<evidence type="ECO:0000313" key="7">
    <source>
        <dbReference type="EMBL" id="TCC08667.1"/>
    </source>
</evidence>
<dbReference type="RefSeq" id="WP_131340314.1">
    <property type="nucleotide sequence ID" value="NZ_SJJZ01000002.1"/>
</dbReference>
<keyword evidence="8" id="KW-1185">Reference proteome</keyword>
<dbReference type="InterPro" id="IPR006059">
    <property type="entry name" value="SBP"/>
</dbReference>
<sequence length="440" mass="46474">MKSSNAPRRLVALIGSMVVVLCSAACSVGSLGTGEQADGDTTITYLVFNEPSTVKAANALIAAFEKDNPAIKVKLDTMPTGSDGDNVVKTRLSTGEMSDVFSYNSGSLLQAIRPDEYLVSLSDQSWVKDLDKSYLPAVSTAKGLYGAPTGGTTPGGVVYNKAVYAKLGLKIPKTWDQFRANNLLIKKSGIATPVEQTFGDAWTAQLVILADFANIAAVAPQWAADYTANKAHNVDQPALGSWQHLRQLHDDGLLNKDFASATYDKGVEALATGKAANYPMLAGVIDAVRQNHPQYLKDIGMFAMPTATGTDSHLTLFLPSGYYIPKTSTGAKLDAAKKLVAFTQTAKGCELLIQSGSYGPFVNRLCQVPADAPAAIKELQTYVAAGNTGPALESVSPIKGPDLPQLAVEVGSGIRTADSGAKLYDQNVLQQAQQLGLPGW</sequence>
<protein>
    <submittedName>
        <fullName evidence="7">Extracellular solute-binding protein</fullName>
    </submittedName>
</protein>
<gene>
    <name evidence="7" type="ORF">E0H45_22705</name>
</gene>
<feature type="signal peptide" evidence="6">
    <location>
        <begin position="1"/>
        <end position="24"/>
    </location>
</feature>
<name>A0A4R0HCB5_9ACTN</name>
<keyword evidence="3" id="KW-0472">Membrane</keyword>
<evidence type="ECO:0000256" key="5">
    <source>
        <dbReference type="ARBA" id="ARBA00023288"/>
    </source>
</evidence>
<evidence type="ECO:0000256" key="3">
    <source>
        <dbReference type="ARBA" id="ARBA00023136"/>
    </source>
</evidence>